<dbReference type="Proteomes" id="UP000004080">
    <property type="component" value="Unassembled WGS sequence"/>
</dbReference>
<dbReference type="RefSeq" id="WP_007200594.1">
    <property type="nucleotide sequence ID" value="NZ_AKKV01000019.1"/>
</dbReference>
<reference evidence="2 3" key="1">
    <citation type="journal article" date="2012" name="J. Bacteriol.">
        <title>Genome of Bacillus macauensis ZFHKF-1, a Long-Chain-Forming Bacterium.</title>
        <authorList>
            <person name="Cai L."/>
            <person name="Zhang T."/>
        </authorList>
    </citation>
    <scope>NUCLEOTIDE SEQUENCE [LARGE SCALE GENOMIC DNA]</scope>
    <source>
        <strain evidence="2 3">ZFHKF-1</strain>
    </source>
</reference>
<feature type="domain" description="DUF2087" evidence="1">
    <location>
        <begin position="180"/>
        <end position="248"/>
    </location>
</feature>
<protein>
    <recommendedName>
        <fullName evidence="1">DUF2087 domain-containing protein</fullName>
    </recommendedName>
</protein>
<dbReference type="InterPro" id="IPR018656">
    <property type="entry name" value="DUF2087"/>
</dbReference>
<evidence type="ECO:0000259" key="1">
    <source>
        <dbReference type="Pfam" id="PF09860"/>
    </source>
</evidence>
<dbReference type="STRING" id="1196324.A374_02474"/>
<organism evidence="2 3">
    <name type="scientific">Fictibacillus macauensis ZFHKF-1</name>
    <dbReference type="NCBI Taxonomy" id="1196324"/>
    <lineage>
        <taxon>Bacteria</taxon>
        <taxon>Bacillati</taxon>
        <taxon>Bacillota</taxon>
        <taxon>Bacilli</taxon>
        <taxon>Bacillales</taxon>
        <taxon>Fictibacillaceae</taxon>
        <taxon>Fictibacillus</taxon>
    </lineage>
</organism>
<comment type="caution">
    <text evidence="2">The sequence shown here is derived from an EMBL/GenBank/DDBJ whole genome shotgun (WGS) entry which is preliminary data.</text>
</comment>
<name>I8AM97_9BACL</name>
<accession>I8AM97</accession>
<dbReference type="EMBL" id="AKKV01000019">
    <property type="protein sequence ID" value="EIT87082.1"/>
    <property type="molecule type" value="Genomic_DNA"/>
</dbReference>
<proteinExistence type="predicted"/>
<dbReference type="eggNOG" id="COG3860">
    <property type="taxonomic scope" value="Bacteria"/>
</dbReference>
<evidence type="ECO:0000313" key="2">
    <source>
        <dbReference type="EMBL" id="EIT87082.1"/>
    </source>
</evidence>
<sequence>MDVNEEFWNCDLEDLKRGYVEKQELYLCVLCGHTVEKGLIYPEQELLLEAEKYMKYHITKEHTSVFHHLISYNKKLTGLTDTQSQMLRYFYEGKSDEEIKTEMGAGSTSTIRNHRFVLKEKERQARMAVTLFDLLKEKDHHAPSVLVPHQTATMVDERYNVTKEESHKMLKKYFDEETNKLKYFPAKEKQKLVVLREIATLFTPKQQYSEKEVNEIIKRIYDDFVTLRRYLIAYGFLDRKKDGSSYWVKSTS</sequence>
<dbReference type="PATRIC" id="fig|1196324.3.peg.496"/>
<evidence type="ECO:0000313" key="3">
    <source>
        <dbReference type="Proteomes" id="UP000004080"/>
    </source>
</evidence>
<gene>
    <name evidence="2" type="ORF">A374_02474</name>
</gene>
<dbReference type="AlphaFoldDB" id="I8AM97"/>
<dbReference type="Pfam" id="PF09860">
    <property type="entry name" value="DUF2087"/>
    <property type="match status" value="1"/>
</dbReference>
<keyword evidence="3" id="KW-1185">Reference proteome</keyword>